<comment type="catalytic activity">
    <reaction evidence="1">
        <text>Catalyzes the rearrangement of -S-S- bonds in proteins.</text>
        <dbReference type="EC" id="5.3.4.1"/>
    </reaction>
</comment>
<dbReference type="GO" id="GO:0034976">
    <property type="term" value="P:response to endoplasmic reticulum stress"/>
    <property type="evidence" value="ECO:0007669"/>
    <property type="project" value="TreeGrafter"/>
</dbReference>
<comment type="similarity">
    <text evidence="3">Belongs to the protein disulfide isomerase family.</text>
</comment>
<dbReference type="InterPro" id="IPR036249">
    <property type="entry name" value="Thioredoxin-like_sf"/>
</dbReference>
<sequence>FFKQPLVTVYHTFDYDRDPKGSAYWRNRILKIAKEEKDKNPKMNFAISNRDTFSYELSNYGIEPPFADKPFVTILSEKYEKFGMNQDFRSFLKAYHEESLIPYMKSEPIPTENPEAVKKVVAKTFDDIVNDPTKDVLIEFYADWCGHCKNLKPIYEDLANKMQNEPGIVIAAMEATKNDVPKPYEVLGFPTIYFSKRGSKHTPIKYEKGRELKDFISYLASEATEELSNYDRQGKPKKSEL</sequence>
<dbReference type="PRINTS" id="PR00421">
    <property type="entry name" value="THIOREDOXIN"/>
</dbReference>
<dbReference type="GO" id="GO:0005788">
    <property type="term" value="C:endoplasmic reticulum lumen"/>
    <property type="evidence" value="ECO:0007669"/>
    <property type="project" value="UniProtKB-SubCell"/>
</dbReference>
<evidence type="ECO:0000256" key="1">
    <source>
        <dbReference type="ARBA" id="ARBA00001182"/>
    </source>
</evidence>
<comment type="subcellular location">
    <subcellularLocation>
        <location evidence="2">Endoplasmic reticulum lumen</location>
    </subcellularLocation>
</comment>
<evidence type="ECO:0000256" key="5">
    <source>
        <dbReference type="ARBA" id="ARBA00022824"/>
    </source>
</evidence>
<dbReference type="FunFam" id="3.40.30.10:FF:000045">
    <property type="entry name" value="Disulfide-isomerase A3"/>
    <property type="match status" value="1"/>
</dbReference>
<evidence type="ECO:0000256" key="4">
    <source>
        <dbReference type="ARBA" id="ARBA00012723"/>
    </source>
</evidence>
<reference evidence="9" key="1">
    <citation type="submission" date="2018-11" db="EMBL/GenBank/DDBJ databases">
        <authorList>
            <consortium name="Pathogen Informatics"/>
        </authorList>
    </citation>
    <scope>NUCLEOTIDE SEQUENCE</scope>
</reference>
<dbReference type="SUPFAM" id="SSF52833">
    <property type="entry name" value="Thioredoxin-like"/>
    <property type="match status" value="2"/>
</dbReference>
<feature type="domain" description="Thioredoxin" evidence="8">
    <location>
        <begin position="103"/>
        <end position="224"/>
    </location>
</feature>
<dbReference type="InterPro" id="IPR013766">
    <property type="entry name" value="Thioredoxin_domain"/>
</dbReference>
<dbReference type="CDD" id="cd02995">
    <property type="entry name" value="PDI_a_PDI_a'_C"/>
    <property type="match status" value="1"/>
</dbReference>
<dbReference type="OrthoDB" id="427280at2759"/>
<comment type="caution">
    <text evidence="9">The sequence shown here is derived from an EMBL/GenBank/DDBJ whole genome shotgun (WGS) entry which is preliminary data.</text>
</comment>
<evidence type="ECO:0000256" key="2">
    <source>
        <dbReference type="ARBA" id="ARBA00004319"/>
    </source>
</evidence>
<dbReference type="GO" id="GO:0003756">
    <property type="term" value="F:protein disulfide isomerase activity"/>
    <property type="evidence" value="ECO:0007669"/>
    <property type="project" value="UniProtKB-EC"/>
</dbReference>
<dbReference type="EC" id="5.3.4.1" evidence="4"/>
<keyword evidence="7" id="KW-0676">Redox-active center</keyword>
<evidence type="ECO:0000256" key="6">
    <source>
        <dbReference type="ARBA" id="ARBA00023235"/>
    </source>
</evidence>
<name>A0A3S5CHW4_9PLAT</name>
<evidence type="ECO:0000259" key="8">
    <source>
        <dbReference type="PROSITE" id="PS51352"/>
    </source>
</evidence>
<evidence type="ECO:0000256" key="3">
    <source>
        <dbReference type="ARBA" id="ARBA00006347"/>
    </source>
</evidence>
<evidence type="ECO:0000313" key="10">
    <source>
        <dbReference type="Proteomes" id="UP000784294"/>
    </source>
</evidence>
<dbReference type="Gene3D" id="3.40.30.10">
    <property type="entry name" value="Glutaredoxin"/>
    <property type="match status" value="2"/>
</dbReference>
<accession>A0A3S5CHW4</accession>
<dbReference type="PROSITE" id="PS00194">
    <property type="entry name" value="THIOREDOXIN_1"/>
    <property type="match status" value="1"/>
</dbReference>
<dbReference type="GO" id="GO:0006457">
    <property type="term" value="P:protein folding"/>
    <property type="evidence" value="ECO:0007669"/>
    <property type="project" value="TreeGrafter"/>
</dbReference>
<evidence type="ECO:0000256" key="7">
    <source>
        <dbReference type="ARBA" id="ARBA00023284"/>
    </source>
</evidence>
<keyword evidence="6" id="KW-0413">Isomerase</keyword>
<dbReference type="Pfam" id="PF00085">
    <property type="entry name" value="Thioredoxin"/>
    <property type="match status" value="1"/>
</dbReference>
<dbReference type="PROSITE" id="PS51352">
    <property type="entry name" value="THIOREDOXIN_2"/>
    <property type="match status" value="1"/>
</dbReference>
<keyword evidence="5" id="KW-0256">Endoplasmic reticulum</keyword>
<keyword evidence="10" id="KW-1185">Reference proteome</keyword>
<dbReference type="AlphaFoldDB" id="A0A3S5CHW4"/>
<dbReference type="InterPro" id="IPR017937">
    <property type="entry name" value="Thioredoxin_CS"/>
</dbReference>
<gene>
    <name evidence="9" type="ORF">PXEA_LOCUS16158</name>
</gene>
<protein>
    <recommendedName>
        <fullName evidence="4">protein disulfide-isomerase</fullName>
        <ecNumber evidence="4">5.3.4.1</ecNumber>
    </recommendedName>
</protein>
<dbReference type="PANTHER" id="PTHR18929:SF132">
    <property type="entry name" value="PROTEIN DISULFIDE-ISOMERASE A3"/>
    <property type="match status" value="1"/>
</dbReference>
<proteinExistence type="inferred from homology"/>
<evidence type="ECO:0000313" key="9">
    <source>
        <dbReference type="EMBL" id="VEL22718.1"/>
    </source>
</evidence>
<organism evidence="9 10">
    <name type="scientific">Protopolystoma xenopodis</name>
    <dbReference type="NCBI Taxonomy" id="117903"/>
    <lineage>
        <taxon>Eukaryota</taxon>
        <taxon>Metazoa</taxon>
        <taxon>Spiralia</taxon>
        <taxon>Lophotrochozoa</taxon>
        <taxon>Platyhelminthes</taxon>
        <taxon>Monogenea</taxon>
        <taxon>Polyopisthocotylea</taxon>
        <taxon>Polystomatidea</taxon>
        <taxon>Polystomatidae</taxon>
        <taxon>Protopolystoma</taxon>
    </lineage>
</organism>
<dbReference type="PANTHER" id="PTHR18929">
    <property type="entry name" value="PROTEIN DISULFIDE ISOMERASE"/>
    <property type="match status" value="1"/>
</dbReference>
<dbReference type="EMBL" id="CAAALY010058053">
    <property type="protein sequence ID" value="VEL22718.1"/>
    <property type="molecule type" value="Genomic_DNA"/>
</dbReference>
<feature type="non-terminal residue" evidence="9">
    <location>
        <position position="241"/>
    </location>
</feature>
<dbReference type="Proteomes" id="UP000784294">
    <property type="component" value="Unassembled WGS sequence"/>
</dbReference>